<dbReference type="RefSeq" id="WP_091726121.1">
    <property type="nucleotide sequence ID" value="NZ_LT629757.1"/>
</dbReference>
<dbReference type="AlphaFoldDB" id="A0A1H1MWD1"/>
<reference evidence="2" key="1">
    <citation type="submission" date="2016-10" db="EMBL/GenBank/DDBJ databases">
        <authorList>
            <person name="Varghese N."/>
            <person name="Submissions S."/>
        </authorList>
    </citation>
    <scope>NUCLEOTIDE SEQUENCE [LARGE SCALE GENOMIC DNA]</scope>
    <source>
        <strain evidence="2">DSM 22127</strain>
    </source>
</reference>
<evidence type="ECO:0000313" key="2">
    <source>
        <dbReference type="Proteomes" id="UP000198859"/>
    </source>
</evidence>
<dbReference type="Proteomes" id="UP000198859">
    <property type="component" value="Chromosome I"/>
</dbReference>
<evidence type="ECO:0008006" key="3">
    <source>
        <dbReference type="Google" id="ProtNLM"/>
    </source>
</evidence>
<dbReference type="OrthoDB" id="3827191at2"/>
<sequence length="155" mass="17408">MRLTSARSEALLLDQLTTFLRQRVRDEVGSGSAGGTDVRLDELRTLRQLQLGHAEARAHPERRSSVIARFRRLALRHRTHPDFDASWAIGSPDTVVADALDLVVRRWRVDLSTATALLTEFAEENRTDLVEIAAQVVALYREAEAPARDEDLRPA</sequence>
<protein>
    <recommendedName>
        <fullName evidence="3">ANTAR domain-containing protein</fullName>
    </recommendedName>
</protein>
<proteinExistence type="predicted"/>
<dbReference type="STRING" id="642780.SAMN04488570_0696"/>
<keyword evidence="2" id="KW-1185">Reference proteome</keyword>
<organism evidence="1 2">
    <name type="scientific">Nocardioides scoriae</name>
    <dbReference type="NCBI Taxonomy" id="642780"/>
    <lineage>
        <taxon>Bacteria</taxon>
        <taxon>Bacillati</taxon>
        <taxon>Actinomycetota</taxon>
        <taxon>Actinomycetes</taxon>
        <taxon>Propionibacteriales</taxon>
        <taxon>Nocardioidaceae</taxon>
        <taxon>Nocardioides</taxon>
    </lineage>
</organism>
<gene>
    <name evidence="1" type="ORF">SAMN04488570_0696</name>
</gene>
<accession>A0A1H1MWD1</accession>
<dbReference type="EMBL" id="LT629757">
    <property type="protein sequence ID" value="SDR90990.1"/>
    <property type="molecule type" value="Genomic_DNA"/>
</dbReference>
<evidence type="ECO:0000313" key="1">
    <source>
        <dbReference type="EMBL" id="SDR90990.1"/>
    </source>
</evidence>
<name>A0A1H1MWD1_9ACTN</name>